<accession>A0A0F2T9U7</accession>
<evidence type="ECO:0000313" key="2">
    <source>
        <dbReference type="Proteomes" id="UP000033699"/>
    </source>
</evidence>
<reference evidence="1 2" key="1">
    <citation type="submission" date="2015-02" db="EMBL/GenBank/DDBJ databases">
        <authorList>
            <person name="Ju K.-S."/>
            <person name="Doroghazi J.R."/>
            <person name="Metcalf W."/>
        </authorList>
    </citation>
    <scope>NUCLEOTIDE SEQUENCE [LARGE SCALE GENOMIC DNA]</scope>
    <source>
        <strain evidence="1 2">ATCC 31215</strain>
    </source>
</reference>
<dbReference type="EMBL" id="JZKH01000105">
    <property type="protein sequence ID" value="KJS58517.1"/>
    <property type="molecule type" value="Genomic_DNA"/>
</dbReference>
<gene>
    <name evidence="1" type="ORF">VM95_32775</name>
</gene>
<evidence type="ECO:0000313" key="1">
    <source>
        <dbReference type="EMBL" id="KJS58517.1"/>
    </source>
</evidence>
<comment type="caution">
    <text evidence="1">The sequence shown here is derived from an EMBL/GenBank/DDBJ whole genome shotgun (WGS) entry which is preliminary data.</text>
</comment>
<dbReference type="RefSeq" id="WP_045703824.1">
    <property type="nucleotide sequence ID" value="NZ_JZKH01000105.1"/>
</dbReference>
<dbReference type="Proteomes" id="UP000033699">
    <property type="component" value="Unassembled WGS sequence"/>
</dbReference>
<dbReference type="AlphaFoldDB" id="A0A0F2T9U7"/>
<name>A0A0F2T9U7_STRR3</name>
<organism evidence="1 2">
    <name type="scientific">Streptomyces rubellomurinus (strain ATCC 31215)</name>
    <dbReference type="NCBI Taxonomy" id="359131"/>
    <lineage>
        <taxon>Bacteria</taxon>
        <taxon>Bacillati</taxon>
        <taxon>Actinomycetota</taxon>
        <taxon>Actinomycetes</taxon>
        <taxon>Kitasatosporales</taxon>
        <taxon>Streptomycetaceae</taxon>
        <taxon>Streptomyces</taxon>
    </lineage>
</organism>
<protein>
    <submittedName>
        <fullName evidence="1">Uncharacterized protein</fullName>
    </submittedName>
</protein>
<dbReference type="OrthoDB" id="4567081at2"/>
<sequence length="71" mass="7617">MFGTDQALGSDVWIGPDSPFPFPAGIDCTVLTGAGTGEEEIVTVSIWLPHHLETTCGQREFRVRADQLGEG</sequence>
<proteinExistence type="predicted"/>
<dbReference type="PATRIC" id="fig|359131.3.peg.710"/>
<keyword evidence="2" id="KW-1185">Reference proteome</keyword>